<dbReference type="RefSeq" id="WP_015357116.1">
    <property type="nucleotide sequence ID" value="NZ_AP017624.1"/>
</dbReference>
<reference evidence="1 2" key="1">
    <citation type="submission" date="2016-08" db="EMBL/GenBank/DDBJ databases">
        <title>Complete genome sequence of Mycobacterium shinshuense, a subspecies of M. ulcerans.</title>
        <authorList>
            <person name="Yoshida M."/>
            <person name="Ogura Y."/>
            <person name="Hayashi T."/>
            <person name="Hoshino Y."/>
        </authorList>
    </citation>
    <scope>NUCLEOTIDE SEQUENCE [LARGE SCALE GENOMIC DNA]</scope>
    <source>
        <strain evidence="2">ATCC 33728</strain>
    </source>
</reference>
<protein>
    <submittedName>
        <fullName evidence="1">Uncharacterized protein</fullName>
    </submittedName>
</protein>
<dbReference type="AlphaFoldDB" id="A0A1B4XZ63"/>
<evidence type="ECO:0000313" key="1">
    <source>
        <dbReference type="EMBL" id="BAV40090.1"/>
    </source>
</evidence>
<dbReference type="Proteomes" id="UP000218067">
    <property type="component" value="Chromosome"/>
</dbReference>
<sequence length="106" mass="10453">MSFPNARALPLGSLNQKSTALVAKLLVGAAIAVGFGVSAAASASAADCVAGTAPAGADASPLQSLSNGCTELPVHIPSATEREIDRGLHDGYVEGTVRGPASIPNQ</sequence>
<evidence type="ECO:0000313" key="2">
    <source>
        <dbReference type="Proteomes" id="UP000218067"/>
    </source>
</evidence>
<gene>
    <name evidence="1" type="ORF">SHTP_0747</name>
</gene>
<organism evidence="1 2">
    <name type="scientific">Mycobacterium ulcerans subsp. shinshuense</name>
    <dbReference type="NCBI Taxonomy" id="1124626"/>
    <lineage>
        <taxon>Bacteria</taxon>
        <taxon>Bacillati</taxon>
        <taxon>Actinomycetota</taxon>
        <taxon>Actinomycetes</taxon>
        <taxon>Mycobacteriales</taxon>
        <taxon>Mycobacteriaceae</taxon>
        <taxon>Mycobacterium</taxon>
        <taxon>Mycobacterium ulcerans group</taxon>
    </lineage>
</organism>
<dbReference type="EMBL" id="AP017624">
    <property type="protein sequence ID" value="BAV40090.1"/>
    <property type="molecule type" value="Genomic_DNA"/>
</dbReference>
<name>A0A1B4XZ63_MYCUL</name>
<dbReference type="GeneID" id="93435417"/>
<accession>A0A1B4XZ63</accession>
<proteinExistence type="predicted"/>